<keyword evidence="5" id="KW-1185">Reference proteome</keyword>
<feature type="signal peptide" evidence="3">
    <location>
        <begin position="1"/>
        <end position="42"/>
    </location>
</feature>
<evidence type="ECO:0000313" key="5">
    <source>
        <dbReference type="Proteomes" id="UP000230161"/>
    </source>
</evidence>
<comment type="caution">
    <text evidence="4">The sequence shown here is derived from an EMBL/GenBank/DDBJ whole genome shotgun (WGS) entry which is preliminary data.</text>
</comment>
<dbReference type="OrthoDB" id="3771655at2"/>
<keyword evidence="2" id="KW-0472">Membrane</keyword>
<feature type="region of interest" description="Disordered" evidence="1">
    <location>
        <begin position="393"/>
        <end position="446"/>
    </location>
</feature>
<organism evidence="4 5">
    <name type="scientific">Compostimonas suwonensis</name>
    <dbReference type="NCBI Taxonomy" id="1048394"/>
    <lineage>
        <taxon>Bacteria</taxon>
        <taxon>Bacillati</taxon>
        <taxon>Actinomycetota</taxon>
        <taxon>Actinomycetes</taxon>
        <taxon>Micrococcales</taxon>
        <taxon>Microbacteriaceae</taxon>
        <taxon>Compostimonas</taxon>
    </lineage>
</organism>
<dbReference type="RefSeq" id="WP_100343525.1">
    <property type="nucleotide sequence ID" value="NZ_PGFB01000001.1"/>
</dbReference>
<feature type="chain" id="PRO_5014618042" description="LPXTG-motif cell wall-anchored protein" evidence="3">
    <location>
        <begin position="43"/>
        <end position="480"/>
    </location>
</feature>
<name>A0A2M9C553_9MICO</name>
<dbReference type="AlphaFoldDB" id="A0A2M9C553"/>
<feature type="compositionally biased region" description="Low complexity" evidence="1">
    <location>
        <begin position="406"/>
        <end position="428"/>
    </location>
</feature>
<sequence>MSRSPLPARSGSRGGRLRAASALVAGATLLSAGLAVAAPANAADTSFVPDSAISSTRATTHGWYAEENSGGQVGVSPAFDGSAALEMSIPSPAASTRALFTYGPSERPSSLADIVSGASYVYSGLNVNFQLEFFFRPVNPAYGPTAGVADKCTAASDDGVPIADWCYGVIKYEPGATSVDTWTTVTLGDKDTGWKGVTQPGWWPTNRIGAIPKNAFDTTFTSMLAEIAEVKVIGVGVAAGSGSSDPQSAWVRSVSYGGASYRFGDAPVPAAEPVEPPAASTDALEDFIADAGIDVAATTETFSVGDAAPGEDVELDPTAPLDASLPWAPVGDDFVDLYAYSEPLFLGTFPVVDGAVVVTGLDVSALEAGGHHLVFIGQTTQEVSVVRIAVQEAPAPSDDPGDEPSDGPGTPSDEPSSSSTPAPSSSTGTAGGGSAGGTSNGALASTGVDPLPLGVLALIALAIGAGVMLNVRTARRQQRS</sequence>
<feature type="transmembrane region" description="Helical" evidence="2">
    <location>
        <begin position="451"/>
        <end position="471"/>
    </location>
</feature>
<evidence type="ECO:0000313" key="4">
    <source>
        <dbReference type="EMBL" id="PJJ65660.1"/>
    </source>
</evidence>
<proteinExistence type="predicted"/>
<dbReference type="Proteomes" id="UP000230161">
    <property type="component" value="Unassembled WGS sequence"/>
</dbReference>
<protein>
    <recommendedName>
        <fullName evidence="6">LPXTG-motif cell wall-anchored protein</fullName>
    </recommendedName>
</protein>
<accession>A0A2M9C553</accession>
<feature type="compositionally biased region" description="Gly residues" evidence="1">
    <location>
        <begin position="429"/>
        <end position="439"/>
    </location>
</feature>
<evidence type="ECO:0008006" key="6">
    <source>
        <dbReference type="Google" id="ProtNLM"/>
    </source>
</evidence>
<keyword evidence="2" id="KW-0812">Transmembrane</keyword>
<evidence type="ECO:0000256" key="1">
    <source>
        <dbReference type="SAM" id="MobiDB-lite"/>
    </source>
</evidence>
<evidence type="ECO:0000256" key="2">
    <source>
        <dbReference type="SAM" id="Phobius"/>
    </source>
</evidence>
<dbReference type="EMBL" id="PGFB01000001">
    <property type="protein sequence ID" value="PJJ65660.1"/>
    <property type="molecule type" value="Genomic_DNA"/>
</dbReference>
<evidence type="ECO:0000256" key="3">
    <source>
        <dbReference type="SAM" id="SignalP"/>
    </source>
</evidence>
<keyword evidence="3" id="KW-0732">Signal</keyword>
<gene>
    <name evidence="4" type="ORF">CLV54_0697</name>
</gene>
<reference evidence="4 5" key="1">
    <citation type="submission" date="2017-11" db="EMBL/GenBank/DDBJ databases">
        <title>Genomic Encyclopedia of Archaeal and Bacterial Type Strains, Phase II (KMG-II): From Individual Species to Whole Genera.</title>
        <authorList>
            <person name="Goeker M."/>
        </authorList>
    </citation>
    <scope>NUCLEOTIDE SEQUENCE [LARGE SCALE GENOMIC DNA]</scope>
    <source>
        <strain evidence="4 5">DSM 25625</strain>
    </source>
</reference>
<keyword evidence="2" id="KW-1133">Transmembrane helix</keyword>